<feature type="domain" description="Glycosyl transferase CAP10" evidence="1">
    <location>
        <begin position="170"/>
        <end position="418"/>
    </location>
</feature>
<evidence type="ECO:0000313" key="2">
    <source>
        <dbReference type="EMBL" id="KZV26733.1"/>
    </source>
</evidence>
<gene>
    <name evidence="2" type="ORF">F511_34331</name>
</gene>
<dbReference type="SMART" id="SM00672">
    <property type="entry name" value="CAP10"/>
    <property type="match status" value="1"/>
</dbReference>
<sequence length="499" mass="59072">MKIFWLRPAFNDRRPSFLIQKWCKSVMKKKTMVKSTLTARVLLVFSFLLLLLFSVLVYSGSLDLGRCSRVAFAAVNEHKIILEFPLDCNTWNATNSCPVMNPISQRVVTNMNPQTCPEYFRWIHEDLRHWRQTGITREMVEKGRKHSALQARDQRRESLRGELARLYPGRLPDLEIMFDSDDRPVVPQKNFRSPGSKPPPLFRYCSDWQNLDIVFPDWSFWGWAETNIKPWRKVLEEIKEGNKRTKWEDRVPYAYWKGNPHVAPWRGDLMRCNLTQQNDWNTRLYVQDWIAESQQGYKQSNLGDQCTHRYKIYIEGWGWSVSEKYILACDSPTLLMTLRWYDFFVRGMVPQHHYWPVRENDKCKSLRFAVEWGNNHTHKAKAIGEAGSRFIHEDLKMENVYDYMFHLLNEYAKLLKYKPTLPPNAKELCSESLACSADGNWRKFMEESLEKSPRDLSPCTMPPPYQAQQLKAFIDEKVKATREVEAWENEYWNKPNSNK</sequence>
<dbReference type="OrthoDB" id="202415at2759"/>
<name>A0A2Z7AZ28_9LAMI</name>
<dbReference type="InterPro" id="IPR006598">
    <property type="entry name" value="CAP10"/>
</dbReference>
<dbReference type="AlphaFoldDB" id="A0A2Z7AZ28"/>
<keyword evidence="3" id="KW-1185">Reference proteome</keyword>
<evidence type="ECO:0000313" key="3">
    <source>
        <dbReference type="Proteomes" id="UP000250235"/>
    </source>
</evidence>
<dbReference type="PANTHER" id="PTHR12203">
    <property type="entry name" value="KDEL LYS-ASP-GLU-LEU CONTAINING - RELATED"/>
    <property type="match status" value="1"/>
</dbReference>
<protein>
    <submittedName>
        <fullName evidence="2">O-glucosyltransferase rumi-like</fullName>
    </submittedName>
</protein>
<keyword evidence="2" id="KW-0808">Transferase</keyword>
<dbReference type="Pfam" id="PF05686">
    <property type="entry name" value="Glyco_transf_90"/>
    <property type="match status" value="1"/>
</dbReference>
<reference evidence="2 3" key="1">
    <citation type="journal article" date="2015" name="Proc. Natl. Acad. Sci. U.S.A.">
        <title>The resurrection genome of Boea hygrometrica: A blueprint for survival of dehydration.</title>
        <authorList>
            <person name="Xiao L."/>
            <person name="Yang G."/>
            <person name="Zhang L."/>
            <person name="Yang X."/>
            <person name="Zhao S."/>
            <person name="Ji Z."/>
            <person name="Zhou Q."/>
            <person name="Hu M."/>
            <person name="Wang Y."/>
            <person name="Chen M."/>
            <person name="Xu Y."/>
            <person name="Jin H."/>
            <person name="Xiao X."/>
            <person name="Hu G."/>
            <person name="Bao F."/>
            <person name="Hu Y."/>
            <person name="Wan P."/>
            <person name="Li L."/>
            <person name="Deng X."/>
            <person name="Kuang T."/>
            <person name="Xiang C."/>
            <person name="Zhu J.K."/>
            <person name="Oliver M.J."/>
            <person name="He Y."/>
        </authorList>
    </citation>
    <scope>NUCLEOTIDE SEQUENCE [LARGE SCALE GENOMIC DNA]</scope>
    <source>
        <strain evidence="3">cv. XS01</strain>
    </source>
</reference>
<organism evidence="2 3">
    <name type="scientific">Dorcoceras hygrometricum</name>
    <dbReference type="NCBI Taxonomy" id="472368"/>
    <lineage>
        <taxon>Eukaryota</taxon>
        <taxon>Viridiplantae</taxon>
        <taxon>Streptophyta</taxon>
        <taxon>Embryophyta</taxon>
        <taxon>Tracheophyta</taxon>
        <taxon>Spermatophyta</taxon>
        <taxon>Magnoliopsida</taxon>
        <taxon>eudicotyledons</taxon>
        <taxon>Gunneridae</taxon>
        <taxon>Pentapetalae</taxon>
        <taxon>asterids</taxon>
        <taxon>lamiids</taxon>
        <taxon>Lamiales</taxon>
        <taxon>Gesneriaceae</taxon>
        <taxon>Didymocarpoideae</taxon>
        <taxon>Trichosporeae</taxon>
        <taxon>Loxocarpinae</taxon>
        <taxon>Dorcoceras</taxon>
    </lineage>
</organism>
<dbReference type="GO" id="GO:0016740">
    <property type="term" value="F:transferase activity"/>
    <property type="evidence" value="ECO:0007669"/>
    <property type="project" value="UniProtKB-KW"/>
</dbReference>
<dbReference type="Proteomes" id="UP000250235">
    <property type="component" value="Unassembled WGS sequence"/>
</dbReference>
<dbReference type="PANTHER" id="PTHR12203:SF74">
    <property type="entry name" value="GLYCOSYLTRANSFERASE"/>
    <property type="match status" value="1"/>
</dbReference>
<dbReference type="EMBL" id="KV011162">
    <property type="protein sequence ID" value="KZV26733.1"/>
    <property type="molecule type" value="Genomic_DNA"/>
</dbReference>
<dbReference type="InterPro" id="IPR051091">
    <property type="entry name" value="O-Glucosyltr/Glycosyltrsf_90"/>
</dbReference>
<evidence type="ECO:0000259" key="1">
    <source>
        <dbReference type="SMART" id="SM00672"/>
    </source>
</evidence>
<accession>A0A2Z7AZ28</accession>
<proteinExistence type="predicted"/>